<organism evidence="1">
    <name type="scientific">Anguilla anguilla</name>
    <name type="common">European freshwater eel</name>
    <name type="synonym">Muraena anguilla</name>
    <dbReference type="NCBI Taxonomy" id="7936"/>
    <lineage>
        <taxon>Eukaryota</taxon>
        <taxon>Metazoa</taxon>
        <taxon>Chordata</taxon>
        <taxon>Craniata</taxon>
        <taxon>Vertebrata</taxon>
        <taxon>Euteleostomi</taxon>
        <taxon>Actinopterygii</taxon>
        <taxon>Neopterygii</taxon>
        <taxon>Teleostei</taxon>
        <taxon>Anguilliformes</taxon>
        <taxon>Anguillidae</taxon>
        <taxon>Anguilla</taxon>
    </lineage>
</organism>
<dbReference type="AlphaFoldDB" id="A0A0E9XHB5"/>
<protein>
    <submittedName>
        <fullName evidence="1">Uncharacterized protein</fullName>
    </submittedName>
</protein>
<accession>A0A0E9XHB5</accession>
<dbReference type="EMBL" id="GBXM01007489">
    <property type="protein sequence ID" value="JAI01089.1"/>
    <property type="molecule type" value="Transcribed_RNA"/>
</dbReference>
<proteinExistence type="predicted"/>
<evidence type="ECO:0000313" key="1">
    <source>
        <dbReference type="EMBL" id="JAI01089.1"/>
    </source>
</evidence>
<reference evidence="1" key="2">
    <citation type="journal article" date="2015" name="Fish Shellfish Immunol.">
        <title>Early steps in the European eel (Anguilla anguilla)-Vibrio vulnificus interaction in the gills: Role of the RtxA13 toxin.</title>
        <authorList>
            <person name="Callol A."/>
            <person name="Pajuelo D."/>
            <person name="Ebbesson L."/>
            <person name="Teles M."/>
            <person name="MacKenzie S."/>
            <person name="Amaro C."/>
        </authorList>
    </citation>
    <scope>NUCLEOTIDE SEQUENCE</scope>
</reference>
<name>A0A0E9XHB5_ANGAN</name>
<reference evidence="1" key="1">
    <citation type="submission" date="2014-11" db="EMBL/GenBank/DDBJ databases">
        <authorList>
            <person name="Amaro Gonzalez C."/>
        </authorList>
    </citation>
    <scope>NUCLEOTIDE SEQUENCE</scope>
</reference>
<sequence length="56" mass="6256">MLSDSTSERCMLMCGLVVLDATVGRGWGGSDQEVISHICIFRRSSFLLRRNCTFSI</sequence>